<dbReference type="PRINTS" id="PR00406">
    <property type="entry name" value="CYTB5RDTASE"/>
</dbReference>
<dbReference type="SUPFAM" id="SSF52343">
    <property type="entry name" value="Ferredoxin reductase-like, C-terminal NADP-linked domain"/>
    <property type="match status" value="1"/>
</dbReference>
<dbReference type="Gene3D" id="2.40.30.10">
    <property type="entry name" value="Translation factors"/>
    <property type="match status" value="1"/>
</dbReference>
<dbReference type="Pfam" id="PF00970">
    <property type="entry name" value="FAD_binding_6"/>
    <property type="match status" value="1"/>
</dbReference>
<evidence type="ECO:0000259" key="1">
    <source>
        <dbReference type="PROSITE" id="PS51085"/>
    </source>
</evidence>
<dbReference type="RefSeq" id="WP_053837041.1">
    <property type="nucleotide sequence ID" value="NZ_CP076251.1"/>
</dbReference>
<proteinExistence type="predicted"/>
<dbReference type="InterPro" id="IPR039261">
    <property type="entry name" value="FNR_nucleotide-bd"/>
</dbReference>
<dbReference type="PROSITE" id="PS51384">
    <property type="entry name" value="FAD_FR"/>
    <property type="match status" value="1"/>
</dbReference>
<feature type="domain" description="2Fe-2S ferredoxin-type" evidence="1">
    <location>
        <begin position="276"/>
        <end position="358"/>
    </location>
</feature>
<gene>
    <name evidence="3" type="ORF">XTPLMG730_0459</name>
</gene>
<dbReference type="InterPro" id="IPR001433">
    <property type="entry name" value="OxRdtase_FAD/NAD-bd"/>
</dbReference>
<dbReference type="CDD" id="cd00207">
    <property type="entry name" value="fer2"/>
    <property type="match status" value="1"/>
</dbReference>
<name>A0A0K2ZD50_9XANT</name>
<evidence type="ECO:0000259" key="2">
    <source>
        <dbReference type="PROSITE" id="PS51384"/>
    </source>
</evidence>
<reference evidence="3 4" key="1">
    <citation type="submission" date="2015-07" db="EMBL/GenBank/DDBJ databases">
        <authorList>
            <person name="Noorani M."/>
        </authorList>
    </citation>
    <scope>NUCLEOTIDE SEQUENCE [LARGE SCALE GENOMIC DNA]</scope>
    <source>
        <strain evidence="3">LMG730</strain>
    </source>
</reference>
<dbReference type="InterPro" id="IPR017938">
    <property type="entry name" value="Riboflavin_synthase-like_b-brl"/>
</dbReference>
<organism evidence="3 4">
    <name type="scientific">Xanthomonas graminis pv. phlei</name>
    <dbReference type="NCBI Taxonomy" id="487906"/>
    <lineage>
        <taxon>Bacteria</taxon>
        <taxon>Pseudomonadati</taxon>
        <taxon>Pseudomonadota</taxon>
        <taxon>Gammaproteobacteria</taxon>
        <taxon>Lysobacterales</taxon>
        <taxon>Lysobacteraceae</taxon>
        <taxon>Xanthomonas</taxon>
        <taxon>Xanthomonas translucens group</taxon>
        <taxon>Xanthomonas graminis</taxon>
    </lineage>
</organism>
<dbReference type="Pfam" id="PF00111">
    <property type="entry name" value="Fer2"/>
    <property type="match status" value="1"/>
</dbReference>
<dbReference type="InterPro" id="IPR036010">
    <property type="entry name" value="2Fe-2S_ferredoxin-like_sf"/>
</dbReference>
<dbReference type="Gene3D" id="3.10.20.30">
    <property type="match status" value="1"/>
</dbReference>
<dbReference type="InterPro" id="IPR008333">
    <property type="entry name" value="Cbr1-like_FAD-bd_dom"/>
</dbReference>
<protein>
    <submittedName>
        <fullName evidence="3">Oxidoreductase</fullName>
    </submittedName>
</protein>
<dbReference type="InterPro" id="IPR050415">
    <property type="entry name" value="MRET"/>
</dbReference>
<dbReference type="Gene3D" id="3.40.50.80">
    <property type="entry name" value="Nucleotide-binding domain of ferredoxin-NADP reductase (FNR) module"/>
    <property type="match status" value="1"/>
</dbReference>
<dbReference type="InterPro" id="IPR012675">
    <property type="entry name" value="Beta-grasp_dom_sf"/>
</dbReference>
<dbReference type="InterPro" id="IPR001041">
    <property type="entry name" value="2Fe-2S_ferredoxin-type"/>
</dbReference>
<dbReference type="Pfam" id="PF00175">
    <property type="entry name" value="NAD_binding_1"/>
    <property type="match status" value="1"/>
</dbReference>
<dbReference type="PROSITE" id="PS51085">
    <property type="entry name" value="2FE2S_FER_2"/>
    <property type="match status" value="1"/>
</dbReference>
<feature type="domain" description="FAD-binding FR-type" evidence="2">
    <location>
        <begin position="39"/>
        <end position="139"/>
    </location>
</feature>
<dbReference type="InterPro" id="IPR017927">
    <property type="entry name" value="FAD-bd_FR_type"/>
</dbReference>
<dbReference type="GO" id="GO:0016491">
    <property type="term" value="F:oxidoreductase activity"/>
    <property type="evidence" value="ECO:0007669"/>
    <property type="project" value="InterPro"/>
</dbReference>
<dbReference type="PANTHER" id="PTHR47354">
    <property type="entry name" value="NADH OXIDOREDUCTASE HCR"/>
    <property type="match status" value="1"/>
</dbReference>
<evidence type="ECO:0000313" key="4">
    <source>
        <dbReference type="Proteomes" id="UP000045978"/>
    </source>
</evidence>
<dbReference type="Proteomes" id="UP000045978">
    <property type="component" value="Unassembled WGS sequence"/>
</dbReference>
<sequence length="358" mass="38684">MNAARRPAATRSATRALRAWVQPEVFDFWSTRLHPLWTWQRPRARLLQRERASSDAVTLILKANRHWRGLRAGQHVQLGVEIDGRRLTRSYSPTPLPGGRLAITVKAIDGGRVSQYLADTARIGETFELGQAFGDMVLPAAPQGRWLLLAAGSGITPMRALLRQLAAAGMPADVDLIYWARRSDQLCFVEELQALAATHPRFRLQLAVTGEGAVPAPRVDTLPLAHLAGLQQAQVLACGPGGFVQAARTRLEGRVARFQAEAFSPPQLDDAEHGTVAVTLARSGRVLQLPRGQSLLSALEAEGLRPKHGCRMGICNSCACGKQSGATRDLLTGAHATEPGSMLKLCINSASSDLILDL</sequence>
<dbReference type="PANTHER" id="PTHR47354:SF3">
    <property type="entry name" value="OXIDOREDUCTASE-RELATED"/>
    <property type="match status" value="1"/>
</dbReference>
<dbReference type="EMBL" id="CXOJ01000005">
    <property type="protein sequence ID" value="CTP83416.1"/>
    <property type="molecule type" value="Genomic_DNA"/>
</dbReference>
<dbReference type="SUPFAM" id="SSF63380">
    <property type="entry name" value="Riboflavin synthase domain-like"/>
    <property type="match status" value="1"/>
</dbReference>
<dbReference type="GO" id="GO:0051536">
    <property type="term" value="F:iron-sulfur cluster binding"/>
    <property type="evidence" value="ECO:0007669"/>
    <property type="project" value="InterPro"/>
</dbReference>
<dbReference type="SUPFAM" id="SSF54292">
    <property type="entry name" value="2Fe-2S ferredoxin-like"/>
    <property type="match status" value="1"/>
</dbReference>
<evidence type="ECO:0000313" key="3">
    <source>
        <dbReference type="EMBL" id="CTP83416.1"/>
    </source>
</evidence>
<dbReference type="AlphaFoldDB" id="A0A0K2ZD50"/>
<dbReference type="CDD" id="cd06216">
    <property type="entry name" value="FNR_iron_sulfur_binding_2"/>
    <property type="match status" value="1"/>
</dbReference>
<accession>A0A0K2ZD50</accession>